<reference evidence="2" key="2">
    <citation type="submission" date="2011-03" db="EMBL/GenBank/DDBJ databases">
        <title>Annotation of Magnaporthe poae ATCC 64411.</title>
        <authorList>
            <person name="Ma L.-J."/>
            <person name="Dead R."/>
            <person name="Young S.K."/>
            <person name="Zeng Q."/>
            <person name="Gargeya S."/>
            <person name="Fitzgerald M."/>
            <person name="Haas B."/>
            <person name="Abouelleil A."/>
            <person name="Alvarado L."/>
            <person name="Arachchi H.M."/>
            <person name="Berlin A."/>
            <person name="Brown A."/>
            <person name="Chapman S.B."/>
            <person name="Chen Z."/>
            <person name="Dunbar C."/>
            <person name="Freedman E."/>
            <person name="Gearin G."/>
            <person name="Gellesch M."/>
            <person name="Goldberg J."/>
            <person name="Griggs A."/>
            <person name="Gujja S."/>
            <person name="Heiman D."/>
            <person name="Howarth C."/>
            <person name="Larson L."/>
            <person name="Lui A."/>
            <person name="MacDonald P.J.P."/>
            <person name="Mehta T."/>
            <person name="Montmayeur A."/>
            <person name="Murphy C."/>
            <person name="Neiman D."/>
            <person name="Pearson M."/>
            <person name="Priest M."/>
            <person name="Roberts A."/>
            <person name="Saif S."/>
            <person name="Shea T."/>
            <person name="Shenoy N."/>
            <person name="Sisk P."/>
            <person name="Stolte C."/>
            <person name="Sykes S."/>
            <person name="Yandava C."/>
            <person name="Wortman J."/>
            <person name="Nusbaum C."/>
            <person name="Birren B."/>
        </authorList>
    </citation>
    <scope>NUCLEOTIDE SEQUENCE</scope>
    <source>
        <strain evidence="2">ATCC 64411</strain>
    </source>
</reference>
<dbReference type="EMBL" id="GL877166">
    <property type="protein sequence ID" value="KLU93227.1"/>
    <property type="molecule type" value="Genomic_DNA"/>
</dbReference>
<feature type="region of interest" description="Disordered" evidence="1">
    <location>
        <begin position="23"/>
        <end position="83"/>
    </location>
</feature>
<accession>A0A0H2UB39</accession>
<gene>
    <name evidence="2" type="ORF">MAPG_12164</name>
</gene>
<reference evidence="2" key="1">
    <citation type="submission" date="2010-05" db="EMBL/GenBank/DDBJ databases">
        <title>The Genome Sequence of Magnaporthe poae strain ATCC 64411.</title>
        <authorList>
            <consortium name="The Broad Institute Genome Sequencing Platform"/>
            <consortium name="Broad Institute Genome Sequencing Center for Infectious Disease"/>
            <person name="Ma L.-J."/>
            <person name="Dead R."/>
            <person name="Young S."/>
            <person name="Zeng Q."/>
            <person name="Koehrsen M."/>
            <person name="Alvarado L."/>
            <person name="Berlin A."/>
            <person name="Chapman S.B."/>
            <person name="Chen Z."/>
            <person name="Freedman E."/>
            <person name="Gellesch M."/>
            <person name="Goldberg J."/>
            <person name="Griggs A."/>
            <person name="Gujja S."/>
            <person name="Heilman E.R."/>
            <person name="Heiman D."/>
            <person name="Hepburn T."/>
            <person name="Howarth C."/>
            <person name="Jen D."/>
            <person name="Larson L."/>
            <person name="Mehta T."/>
            <person name="Neiman D."/>
            <person name="Pearson M."/>
            <person name="Roberts A."/>
            <person name="Saif S."/>
            <person name="Shea T."/>
            <person name="Shenoy N."/>
            <person name="Sisk P."/>
            <person name="Stolte C."/>
            <person name="Sykes S."/>
            <person name="Walk T."/>
            <person name="White J."/>
            <person name="Yandava C."/>
            <person name="Haas B."/>
            <person name="Nusbaum C."/>
            <person name="Birren B."/>
        </authorList>
    </citation>
    <scope>NUCLEOTIDE SEQUENCE</scope>
    <source>
        <strain evidence="2">ATCC 64411</strain>
    </source>
</reference>
<dbReference type="VEuPathDB" id="FungiDB:MAPG_12164"/>
<protein>
    <submittedName>
        <fullName evidence="2">Uncharacterized protein</fullName>
    </submittedName>
</protein>
<organism evidence="2">
    <name type="scientific">Magnaporthiopsis poae (strain ATCC 64411 / 73-15)</name>
    <name type="common">Kentucky bluegrass fungus</name>
    <name type="synonym">Magnaporthe poae</name>
    <dbReference type="NCBI Taxonomy" id="644358"/>
    <lineage>
        <taxon>Eukaryota</taxon>
        <taxon>Fungi</taxon>
        <taxon>Dikarya</taxon>
        <taxon>Ascomycota</taxon>
        <taxon>Pezizomycotina</taxon>
        <taxon>Sordariomycetes</taxon>
        <taxon>Sordariomycetidae</taxon>
        <taxon>Magnaporthales</taxon>
        <taxon>Magnaporthaceae</taxon>
        <taxon>Magnaporthiopsis</taxon>
    </lineage>
</organism>
<name>A0A0H2UB39_MAGP6</name>
<feature type="non-terminal residue" evidence="2">
    <location>
        <position position="190"/>
    </location>
</feature>
<evidence type="ECO:0000313" key="2">
    <source>
        <dbReference type="EMBL" id="KLU93227.1"/>
    </source>
</evidence>
<feature type="compositionally biased region" description="Low complexity" evidence="1">
    <location>
        <begin position="55"/>
        <end position="67"/>
    </location>
</feature>
<dbReference type="AlphaFoldDB" id="A0A0H2UB39"/>
<sequence>MNYWDFVHTLCVDLAGHADRRLSLETKPPPYSGRPQDRTLPPGGHQTRSTHTMMAARSSLSERASSRGPKRKPSASGPQSRGSAAAAAAAANNIIAEPLSEPISTTVIIMVSALLLALGLLATRHVNGIPAPLPDGPEDLQGDGVAAAAVSCNSQGITPILGSFSQAGVTLTLERASSVSAGGSFGEGAA</sequence>
<evidence type="ECO:0000256" key="1">
    <source>
        <dbReference type="SAM" id="MobiDB-lite"/>
    </source>
</evidence>
<proteinExistence type="predicted"/>